<keyword evidence="2" id="KW-0489">Methyltransferase</keyword>
<evidence type="ECO:0000259" key="1">
    <source>
        <dbReference type="Pfam" id="PF08242"/>
    </source>
</evidence>
<dbReference type="Proteomes" id="UP001230908">
    <property type="component" value="Unassembled WGS sequence"/>
</dbReference>
<dbReference type="Gene3D" id="3.40.50.150">
    <property type="entry name" value="Vaccinia Virus protein VP39"/>
    <property type="match status" value="1"/>
</dbReference>
<keyword evidence="3" id="KW-1185">Reference proteome</keyword>
<sequence>MSYALPNTDRHAPELHTGLATLFDEDTIARLTELGGGGGWAGARCLEFGAGAGSIAGWLADAVGPHGRVYATDLVVEQIPAHPRLTVLRHDLRSDPLPAGVFDLIHGRRVLEHLPQRQIILDRLVDKLAAGGTLLVEGGRALRTPDIVISAPDPDARELYLRYQRTVGQVFAGQGADPGWAPTMHRAFFERGLVDVRTRIRSGYWTGGDAGCRMLTAVQQMLRPKLIEAGMTDADLHAVTALLRDPRLVVRSHEIYATSGQAAA</sequence>
<dbReference type="InterPro" id="IPR013217">
    <property type="entry name" value="Methyltransf_12"/>
</dbReference>
<dbReference type="GO" id="GO:0032259">
    <property type="term" value="P:methylation"/>
    <property type="evidence" value="ECO:0007669"/>
    <property type="project" value="UniProtKB-KW"/>
</dbReference>
<dbReference type="EMBL" id="JAVHUY010000023">
    <property type="protein sequence ID" value="MDQ7907583.1"/>
    <property type="molecule type" value="Genomic_DNA"/>
</dbReference>
<evidence type="ECO:0000313" key="3">
    <source>
        <dbReference type="Proteomes" id="UP001230908"/>
    </source>
</evidence>
<dbReference type="InterPro" id="IPR029063">
    <property type="entry name" value="SAM-dependent_MTases_sf"/>
</dbReference>
<name>A0ABU0ZKR9_9ACTN</name>
<dbReference type="SUPFAM" id="SSF53335">
    <property type="entry name" value="S-adenosyl-L-methionine-dependent methyltransferases"/>
    <property type="match status" value="1"/>
</dbReference>
<dbReference type="EC" id="2.1.-.-" evidence="2"/>
<feature type="domain" description="Methyltransferase type 12" evidence="1">
    <location>
        <begin position="46"/>
        <end position="134"/>
    </location>
</feature>
<accession>A0ABU0ZKR9</accession>
<protein>
    <submittedName>
        <fullName evidence="2">Class I SAM-dependent methyltransferase</fullName>
        <ecNumber evidence="2">2.1.-.-</ecNumber>
    </submittedName>
</protein>
<dbReference type="GO" id="GO:0008168">
    <property type="term" value="F:methyltransferase activity"/>
    <property type="evidence" value="ECO:0007669"/>
    <property type="project" value="UniProtKB-KW"/>
</dbReference>
<keyword evidence="2" id="KW-0808">Transferase</keyword>
<organism evidence="2 3">
    <name type="scientific">Phytohabitans maris</name>
    <dbReference type="NCBI Taxonomy" id="3071409"/>
    <lineage>
        <taxon>Bacteria</taxon>
        <taxon>Bacillati</taxon>
        <taxon>Actinomycetota</taxon>
        <taxon>Actinomycetes</taxon>
        <taxon>Micromonosporales</taxon>
        <taxon>Micromonosporaceae</taxon>
    </lineage>
</organism>
<gene>
    <name evidence="2" type="ORF">RB614_23975</name>
</gene>
<reference evidence="2 3" key="1">
    <citation type="submission" date="2023-08" db="EMBL/GenBank/DDBJ databases">
        <title>Phytohabitans sansha sp. nov., isolated from marine sediment.</title>
        <authorList>
            <person name="Zhao Y."/>
            <person name="Yi K."/>
        </authorList>
    </citation>
    <scope>NUCLEOTIDE SEQUENCE [LARGE SCALE GENOMIC DNA]</scope>
    <source>
        <strain evidence="2 3">ZYX-F-186</strain>
    </source>
</reference>
<comment type="caution">
    <text evidence="2">The sequence shown here is derived from an EMBL/GenBank/DDBJ whole genome shotgun (WGS) entry which is preliminary data.</text>
</comment>
<evidence type="ECO:0000313" key="2">
    <source>
        <dbReference type="EMBL" id="MDQ7907583.1"/>
    </source>
</evidence>
<proteinExistence type="predicted"/>
<dbReference type="Pfam" id="PF08242">
    <property type="entry name" value="Methyltransf_12"/>
    <property type="match status" value="1"/>
</dbReference>